<dbReference type="Gene3D" id="3.30.70.330">
    <property type="match status" value="2"/>
</dbReference>
<organism evidence="5 6">
    <name type="scientific">Hyphopichia burtonii NRRL Y-1933</name>
    <dbReference type="NCBI Taxonomy" id="984485"/>
    <lineage>
        <taxon>Eukaryota</taxon>
        <taxon>Fungi</taxon>
        <taxon>Dikarya</taxon>
        <taxon>Ascomycota</taxon>
        <taxon>Saccharomycotina</taxon>
        <taxon>Pichiomycetes</taxon>
        <taxon>Debaryomycetaceae</taxon>
        <taxon>Hyphopichia</taxon>
    </lineage>
</organism>
<dbReference type="PROSITE" id="PS50102">
    <property type="entry name" value="RRM"/>
    <property type="match status" value="2"/>
</dbReference>
<dbReference type="InterPro" id="IPR034226">
    <property type="entry name" value="Nop13/Rnp24_RRM2"/>
</dbReference>
<dbReference type="SUPFAM" id="SSF54928">
    <property type="entry name" value="RNA-binding domain, RBD"/>
    <property type="match status" value="2"/>
</dbReference>
<proteinExistence type="predicted"/>
<dbReference type="GeneID" id="30996720"/>
<dbReference type="SMART" id="SM00360">
    <property type="entry name" value="RRM"/>
    <property type="match status" value="2"/>
</dbReference>
<feature type="region of interest" description="Disordered" evidence="3">
    <location>
        <begin position="309"/>
        <end position="398"/>
    </location>
</feature>
<dbReference type="Pfam" id="PF00076">
    <property type="entry name" value="RRM_1"/>
    <property type="match status" value="1"/>
</dbReference>
<dbReference type="AlphaFoldDB" id="A0A1E4RPB2"/>
<dbReference type="STRING" id="984485.A0A1E4RPB2"/>
<dbReference type="CDD" id="cd12397">
    <property type="entry name" value="RRM2_Nop13p_fungi"/>
    <property type="match status" value="1"/>
</dbReference>
<dbReference type="RefSeq" id="XP_020078154.1">
    <property type="nucleotide sequence ID" value="XM_020222171.1"/>
</dbReference>
<feature type="compositionally biased region" description="Acidic residues" evidence="3">
    <location>
        <begin position="38"/>
        <end position="59"/>
    </location>
</feature>
<dbReference type="InterPro" id="IPR035979">
    <property type="entry name" value="RBD_domain_sf"/>
</dbReference>
<feature type="compositionally biased region" description="Basic and acidic residues" evidence="3">
    <location>
        <begin position="1"/>
        <end position="16"/>
    </location>
</feature>
<dbReference type="PANTHER" id="PTHR23236">
    <property type="entry name" value="EUKARYOTIC TRANSLATION INITIATION FACTOR 4B/4H"/>
    <property type="match status" value="1"/>
</dbReference>
<dbReference type="OrthoDB" id="1875751at2759"/>
<name>A0A1E4RPB2_9ASCO</name>
<dbReference type="InterPro" id="IPR000504">
    <property type="entry name" value="RRM_dom"/>
</dbReference>
<accession>A0A1E4RPB2</accession>
<evidence type="ECO:0000313" key="6">
    <source>
        <dbReference type="Proteomes" id="UP000095085"/>
    </source>
</evidence>
<dbReference type="EMBL" id="KV454539">
    <property type="protein sequence ID" value="ODV69087.1"/>
    <property type="molecule type" value="Genomic_DNA"/>
</dbReference>
<dbReference type="Proteomes" id="UP000095085">
    <property type="component" value="Unassembled WGS sequence"/>
</dbReference>
<dbReference type="PANTHER" id="PTHR23236:SF95">
    <property type="entry name" value="NUCLEOLAR PROTEIN 13"/>
    <property type="match status" value="1"/>
</dbReference>
<feature type="region of interest" description="Disordered" evidence="3">
    <location>
        <begin position="209"/>
        <end position="229"/>
    </location>
</feature>
<dbReference type="GO" id="GO:0005730">
    <property type="term" value="C:nucleolus"/>
    <property type="evidence" value="ECO:0007669"/>
    <property type="project" value="TreeGrafter"/>
</dbReference>
<evidence type="ECO:0000256" key="2">
    <source>
        <dbReference type="PROSITE-ProRule" id="PRU00176"/>
    </source>
</evidence>
<evidence type="ECO:0000256" key="3">
    <source>
        <dbReference type="SAM" id="MobiDB-lite"/>
    </source>
</evidence>
<feature type="domain" description="RRM" evidence="4">
    <location>
        <begin position="114"/>
        <end position="210"/>
    </location>
</feature>
<feature type="domain" description="RRM" evidence="4">
    <location>
        <begin position="232"/>
        <end position="310"/>
    </location>
</feature>
<feature type="compositionally biased region" description="Basic and acidic residues" evidence="3">
    <location>
        <begin position="26"/>
        <end position="37"/>
    </location>
</feature>
<reference evidence="6" key="1">
    <citation type="submission" date="2016-05" db="EMBL/GenBank/DDBJ databases">
        <title>Comparative genomics of biotechnologically important yeasts.</title>
        <authorList>
            <consortium name="DOE Joint Genome Institute"/>
            <person name="Riley R."/>
            <person name="Haridas S."/>
            <person name="Wolfe K.H."/>
            <person name="Lopes M.R."/>
            <person name="Hittinger C.T."/>
            <person name="Goker M."/>
            <person name="Salamov A."/>
            <person name="Wisecaver J."/>
            <person name="Long T.M."/>
            <person name="Aerts A.L."/>
            <person name="Barry K."/>
            <person name="Choi C."/>
            <person name="Clum A."/>
            <person name="Coughlan A.Y."/>
            <person name="Deshpande S."/>
            <person name="Douglass A.P."/>
            <person name="Hanson S.J."/>
            <person name="Klenk H.-P."/>
            <person name="Labutti K."/>
            <person name="Lapidus A."/>
            <person name="Lindquist E."/>
            <person name="Lipzen A."/>
            <person name="Meier-Kolthoff J.P."/>
            <person name="Ohm R.A."/>
            <person name="Otillar R.P."/>
            <person name="Pangilinan J."/>
            <person name="Peng Y."/>
            <person name="Rokas A."/>
            <person name="Rosa C.A."/>
            <person name="Scheuner C."/>
            <person name="Sibirny A.A."/>
            <person name="Slot J.C."/>
            <person name="Stielow J.B."/>
            <person name="Sun H."/>
            <person name="Kurtzman C.P."/>
            <person name="Blackwell M."/>
            <person name="Grigoriev I.V."/>
            <person name="Jeffries T.W."/>
        </authorList>
    </citation>
    <scope>NUCLEOTIDE SEQUENCE [LARGE SCALE GENOMIC DNA]</scope>
    <source>
        <strain evidence="6">NRRL Y-1933</strain>
    </source>
</reference>
<dbReference type="GO" id="GO:0003723">
    <property type="term" value="F:RNA binding"/>
    <property type="evidence" value="ECO:0007669"/>
    <property type="project" value="UniProtKB-UniRule"/>
</dbReference>
<dbReference type="InterPro" id="IPR012677">
    <property type="entry name" value="Nucleotide-bd_a/b_plait_sf"/>
</dbReference>
<sequence length="398" mass="45228">MSDDKVKEVRKETKKEKKERKKEKKLKKEEKADKEVNEDTNDSEEDDEEVSKEEQEQIEIDLNAGVPLSKKQQRLLKKGKLNLQRLAAKNPAPKPILTKEEEEAEAKKLKKSPFGVWVGNLSFDTSKEDIVRFIMGKTNDFISINESNEDDDKVKVENIDITRINLPKKGTKIKGFAYLDLPSQKHVNTVVSLSESILNGRKLLIKNSNSFEGRPEKDQNDTASLSKNPPSRILFVGNLSFDTTQDLLEEHFRHCGDIVKIRMATFEDSGKCKGFAFIDFKDESGPTTALKSKLAKKLINRPLRLEYGEDRSKRVPGQRKRQAEEGFEDQIEDSAPRTIAKERSSEPDHQYSQPPKKRVFREPNPQNNKRMKSSVALATAQRASAAIVPSSGKKTTFD</sequence>
<gene>
    <name evidence="5" type="ORF">HYPBUDRAFT_156083</name>
</gene>
<evidence type="ECO:0000259" key="4">
    <source>
        <dbReference type="PROSITE" id="PS50102"/>
    </source>
</evidence>
<feature type="compositionally biased region" description="Basic and acidic residues" evidence="3">
    <location>
        <begin position="339"/>
        <end position="349"/>
    </location>
</feature>
<keyword evidence="1 2" id="KW-0694">RNA-binding</keyword>
<feature type="region of interest" description="Disordered" evidence="3">
    <location>
        <begin position="1"/>
        <end position="71"/>
    </location>
</feature>
<evidence type="ECO:0000256" key="1">
    <source>
        <dbReference type="ARBA" id="ARBA00022884"/>
    </source>
</evidence>
<keyword evidence="6" id="KW-1185">Reference proteome</keyword>
<evidence type="ECO:0000313" key="5">
    <source>
        <dbReference type="EMBL" id="ODV69087.1"/>
    </source>
</evidence>
<protein>
    <recommendedName>
        <fullName evidence="4">RRM domain-containing protein</fullName>
    </recommendedName>
</protein>